<name>A0A097AS70_THEKI</name>
<keyword evidence="8 9" id="KW-0456">Lyase</keyword>
<dbReference type="CDD" id="cd00331">
    <property type="entry name" value="IGPS"/>
    <property type="match status" value="1"/>
</dbReference>
<dbReference type="InterPro" id="IPR013785">
    <property type="entry name" value="Aldolase_TIM"/>
</dbReference>
<dbReference type="InterPro" id="IPR013798">
    <property type="entry name" value="Indole-3-glycerol_P_synth_dom"/>
</dbReference>
<comment type="similarity">
    <text evidence="3 9">Belongs to the TrpC family.</text>
</comment>
<dbReference type="EC" id="4.1.1.48" evidence="9"/>
<reference evidence="12" key="1">
    <citation type="journal article" date="2015" name="Genome Announc.">
        <title>Whole-Genome Sequences of 80 Environmental and Clinical Isolates of Burkholderia pseudomallei.</title>
        <authorList>
            <person name="Johnson S.L."/>
            <person name="Baker A.L."/>
            <person name="Chain P.S."/>
            <person name="Currie B.J."/>
            <person name="Daligault H.E."/>
            <person name="Davenport K.W."/>
            <person name="Davis C.B."/>
            <person name="Inglis T.J."/>
            <person name="Kaestli M."/>
            <person name="Koren S."/>
            <person name="Mayo M."/>
            <person name="Merritt A.J."/>
            <person name="Price E.P."/>
            <person name="Sarovich D.S."/>
            <person name="Warner J."/>
            <person name="Rosovitz M.J."/>
        </authorList>
    </citation>
    <scope>NUCLEOTIDE SEQUENCE [LARGE SCALE GENOMIC DNA]</scope>
    <source>
        <strain evidence="12">DSM 2030</strain>
    </source>
</reference>
<comment type="catalytic activity">
    <reaction evidence="1 9">
        <text>1-(2-carboxyphenylamino)-1-deoxy-D-ribulose 5-phosphate + H(+) = (1S,2R)-1-C-(indol-3-yl)glycerol 3-phosphate + CO2 + H2O</text>
        <dbReference type="Rhea" id="RHEA:23476"/>
        <dbReference type="ChEBI" id="CHEBI:15377"/>
        <dbReference type="ChEBI" id="CHEBI:15378"/>
        <dbReference type="ChEBI" id="CHEBI:16526"/>
        <dbReference type="ChEBI" id="CHEBI:58613"/>
        <dbReference type="ChEBI" id="CHEBI:58866"/>
        <dbReference type="EC" id="4.1.1.48"/>
    </reaction>
</comment>
<evidence type="ECO:0000313" key="11">
    <source>
        <dbReference type="EMBL" id="AIS52653.1"/>
    </source>
</evidence>
<organism evidence="11 12">
    <name type="scientific">Thermoanaerobacter kivui</name>
    <name type="common">Acetogenium kivui</name>
    <dbReference type="NCBI Taxonomy" id="2325"/>
    <lineage>
        <taxon>Bacteria</taxon>
        <taxon>Bacillati</taxon>
        <taxon>Bacillota</taxon>
        <taxon>Clostridia</taxon>
        <taxon>Thermoanaerobacterales</taxon>
        <taxon>Thermoanaerobacteraceae</taxon>
        <taxon>Thermoanaerobacter</taxon>
    </lineage>
</organism>
<evidence type="ECO:0000256" key="6">
    <source>
        <dbReference type="ARBA" id="ARBA00022822"/>
    </source>
</evidence>
<dbReference type="STRING" id="2325.TKV_c14870"/>
<dbReference type="KEGG" id="tki:TKV_c14870"/>
<comment type="pathway">
    <text evidence="2 9">Amino-acid biosynthesis; L-tryptophan biosynthesis; L-tryptophan from chorismate: step 4/5.</text>
</comment>
<dbReference type="InterPro" id="IPR001468">
    <property type="entry name" value="Indole-3-GlycerolPSynthase_CS"/>
</dbReference>
<dbReference type="Pfam" id="PF00218">
    <property type="entry name" value="IGPS"/>
    <property type="match status" value="1"/>
</dbReference>
<dbReference type="GO" id="GO:0004640">
    <property type="term" value="F:phosphoribosylanthranilate isomerase activity"/>
    <property type="evidence" value="ECO:0007669"/>
    <property type="project" value="TreeGrafter"/>
</dbReference>
<dbReference type="eggNOG" id="COG0134">
    <property type="taxonomic scope" value="Bacteria"/>
</dbReference>
<evidence type="ECO:0000256" key="4">
    <source>
        <dbReference type="ARBA" id="ARBA00022605"/>
    </source>
</evidence>
<dbReference type="SUPFAM" id="SSF51366">
    <property type="entry name" value="Ribulose-phoshate binding barrel"/>
    <property type="match status" value="1"/>
</dbReference>
<dbReference type="EMBL" id="CP009170">
    <property type="protein sequence ID" value="AIS52653.1"/>
    <property type="molecule type" value="Genomic_DNA"/>
</dbReference>
<dbReference type="PROSITE" id="PS00614">
    <property type="entry name" value="IGPS"/>
    <property type="match status" value="1"/>
</dbReference>
<dbReference type="Proteomes" id="UP000029669">
    <property type="component" value="Chromosome"/>
</dbReference>
<dbReference type="HAMAP" id="MF_00134_B">
    <property type="entry name" value="IGPS_B"/>
    <property type="match status" value="1"/>
</dbReference>
<evidence type="ECO:0000256" key="1">
    <source>
        <dbReference type="ARBA" id="ARBA00001633"/>
    </source>
</evidence>
<dbReference type="HOGENOM" id="CLU_034247_2_0_9"/>
<evidence type="ECO:0000313" key="12">
    <source>
        <dbReference type="Proteomes" id="UP000029669"/>
    </source>
</evidence>
<keyword evidence="5 9" id="KW-0210">Decarboxylase</keyword>
<evidence type="ECO:0000256" key="7">
    <source>
        <dbReference type="ARBA" id="ARBA00023141"/>
    </source>
</evidence>
<dbReference type="OrthoDB" id="9804217at2"/>
<protein>
    <recommendedName>
        <fullName evidence="9">Indole-3-glycerol phosphate synthase</fullName>
        <shortName evidence="9">IGPS</shortName>
        <ecNumber evidence="9">4.1.1.48</ecNumber>
    </recommendedName>
</protein>
<keyword evidence="7 9" id="KW-0057">Aromatic amino acid biosynthesis</keyword>
<proteinExistence type="inferred from homology"/>
<dbReference type="UniPathway" id="UPA00035">
    <property type="reaction ID" value="UER00043"/>
</dbReference>
<sequence length="260" mass="29321">MVLDEIVRHKKKEVEEKKRIKPVEELINEIKGGYSGNFKKVLQKEGISIIGEIKKASPSKGIIKEDFDSVKIAKVYEKVDIDAISVLTEKEFFKGDDNYIREVKKVSSKPILRKDFIVDEYQIYESKILGADAVLLIVSVLGDKLRDFYNLSKSVGLDVLVEIHDRQQLEIALEAECDIIGINNRDLKTFNVDINTTENLIKYIPQSTIIVSESGIKIPEDVRYLASLGVDAVLIGETFMKIIDDIDKITDFVREAKGGG</sequence>
<dbReference type="FunFam" id="3.20.20.70:FF:000024">
    <property type="entry name" value="Indole-3-glycerol phosphate synthase"/>
    <property type="match status" value="1"/>
</dbReference>
<dbReference type="PANTHER" id="PTHR22854">
    <property type="entry name" value="TRYPTOPHAN BIOSYNTHESIS PROTEIN"/>
    <property type="match status" value="1"/>
</dbReference>
<dbReference type="InterPro" id="IPR011060">
    <property type="entry name" value="RibuloseP-bd_barrel"/>
</dbReference>
<gene>
    <name evidence="9 11" type="primary">trpC</name>
    <name evidence="11" type="ORF">TKV_c14870</name>
</gene>
<evidence type="ECO:0000256" key="9">
    <source>
        <dbReference type="HAMAP-Rule" id="MF_00134"/>
    </source>
</evidence>
<keyword evidence="4 9" id="KW-0028">Amino-acid biosynthesis</keyword>
<dbReference type="InterPro" id="IPR045186">
    <property type="entry name" value="Indole-3-glycerol_P_synth"/>
</dbReference>
<evidence type="ECO:0000259" key="10">
    <source>
        <dbReference type="Pfam" id="PF00218"/>
    </source>
</evidence>
<evidence type="ECO:0000256" key="8">
    <source>
        <dbReference type="ARBA" id="ARBA00023239"/>
    </source>
</evidence>
<keyword evidence="12" id="KW-1185">Reference proteome</keyword>
<evidence type="ECO:0000256" key="5">
    <source>
        <dbReference type="ARBA" id="ARBA00022793"/>
    </source>
</evidence>
<feature type="domain" description="Indole-3-glycerol phosphate synthase" evidence="10">
    <location>
        <begin position="3"/>
        <end position="245"/>
    </location>
</feature>
<dbReference type="GO" id="GO:0000162">
    <property type="term" value="P:L-tryptophan biosynthetic process"/>
    <property type="evidence" value="ECO:0007669"/>
    <property type="project" value="UniProtKB-UniRule"/>
</dbReference>
<dbReference type="Gene3D" id="3.20.20.70">
    <property type="entry name" value="Aldolase class I"/>
    <property type="match status" value="1"/>
</dbReference>
<evidence type="ECO:0000256" key="3">
    <source>
        <dbReference type="ARBA" id="ARBA00008737"/>
    </source>
</evidence>
<dbReference type="RefSeq" id="WP_049685376.1">
    <property type="nucleotide sequence ID" value="NZ_CP009170.1"/>
</dbReference>
<evidence type="ECO:0000256" key="2">
    <source>
        <dbReference type="ARBA" id="ARBA00004696"/>
    </source>
</evidence>
<dbReference type="PANTHER" id="PTHR22854:SF2">
    <property type="entry name" value="INDOLE-3-GLYCEROL-PHOSPHATE SYNTHASE"/>
    <property type="match status" value="1"/>
</dbReference>
<dbReference type="AlphaFoldDB" id="A0A097AS70"/>
<accession>A0A097AS70</accession>
<keyword evidence="6 9" id="KW-0822">Tryptophan biosynthesis</keyword>
<dbReference type="NCBIfam" id="NF001377">
    <property type="entry name" value="PRK00278.2-4"/>
    <property type="match status" value="1"/>
</dbReference>
<dbReference type="GO" id="GO:0004425">
    <property type="term" value="F:indole-3-glycerol-phosphate synthase activity"/>
    <property type="evidence" value="ECO:0007669"/>
    <property type="project" value="UniProtKB-UniRule"/>
</dbReference>